<dbReference type="Proteomes" id="UP000325433">
    <property type="component" value="Unassembled WGS sequence"/>
</dbReference>
<organism evidence="1 2">
    <name type="scientific">Aspergillus transmontanensis</name>
    <dbReference type="NCBI Taxonomy" id="1034304"/>
    <lineage>
        <taxon>Eukaryota</taxon>
        <taxon>Fungi</taxon>
        <taxon>Dikarya</taxon>
        <taxon>Ascomycota</taxon>
        <taxon>Pezizomycotina</taxon>
        <taxon>Eurotiomycetes</taxon>
        <taxon>Eurotiomycetidae</taxon>
        <taxon>Eurotiales</taxon>
        <taxon>Aspergillaceae</taxon>
        <taxon>Aspergillus</taxon>
        <taxon>Aspergillus subgen. Circumdati</taxon>
    </lineage>
</organism>
<evidence type="ECO:0000313" key="1">
    <source>
        <dbReference type="EMBL" id="KAE8313589.1"/>
    </source>
</evidence>
<sequence>MLENGPRVSAMSERGGLLGRLDPQMWAGMERRAHRCARTDDHAGGRHLPLFRWSCWTTIIYWLTSDACALRNIVLTWGVHPRLRSIIRRLPSCIIHRSCRRSRGAILWR</sequence>
<reference evidence="2" key="1">
    <citation type="submission" date="2019-04" db="EMBL/GenBank/DDBJ databases">
        <title>Friends and foes A comparative genomics studyof 23 Aspergillus species from section Flavi.</title>
        <authorList>
            <consortium name="DOE Joint Genome Institute"/>
            <person name="Kjaerbolling I."/>
            <person name="Vesth T."/>
            <person name="Frisvad J.C."/>
            <person name="Nybo J.L."/>
            <person name="Theobald S."/>
            <person name="Kildgaard S."/>
            <person name="Isbrandt T."/>
            <person name="Kuo A."/>
            <person name="Sato A."/>
            <person name="Lyhne E.K."/>
            <person name="Kogle M.E."/>
            <person name="Wiebenga A."/>
            <person name="Kun R.S."/>
            <person name="Lubbers R.J."/>
            <person name="Makela M.R."/>
            <person name="Barry K."/>
            <person name="Chovatia M."/>
            <person name="Clum A."/>
            <person name="Daum C."/>
            <person name="Haridas S."/>
            <person name="He G."/>
            <person name="LaButti K."/>
            <person name="Lipzen A."/>
            <person name="Mondo S."/>
            <person name="Riley R."/>
            <person name="Salamov A."/>
            <person name="Simmons B.A."/>
            <person name="Magnuson J.K."/>
            <person name="Henrissat B."/>
            <person name="Mortensen U.H."/>
            <person name="Larsen T.O."/>
            <person name="Devries R.P."/>
            <person name="Grigoriev I.V."/>
            <person name="Machida M."/>
            <person name="Baker S.E."/>
            <person name="Andersen M.R."/>
        </authorList>
    </citation>
    <scope>NUCLEOTIDE SEQUENCE [LARGE SCALE GENOMIC DNA]</scope>
    <source>
        <strain evidence="2">CBS 130015</strain>
    </source>
</reference>
<dbReference type="AlphaFoldDB" id="A0A5N6W0Y2"/>
<accession>A0A5N6W0Y2</accession>
<evidence type="ECO:0000313" key="2">
    <source>
        <dbReference type="Proteomes" id="UP000325433"/>
    </source>
</evidence>
<keyword evidence="2" id="KW-1185">Reference proteome</keyword>
<proteinExistence type="predicted"/>
<gene>
    <name evidence="1" type="ORF">BDV41DRAFT_536325</name>
</gene>
<protein>
    <submittedName>
        <fullName evidence="1">Uncharacterized protein</fullName>
    </submittedName>
</protein>
<dbReference type="EMBL" id="ML738324">
    <property type="protein sequence ID" value="KAE8313589.1"/>
    <property type="molecule type" value="Genomic_DNA"/>
</dbReference>
<name>A0A5N6W0Y2_9EURO</name>